<keyword evidence="6" id="KW-1185">Reference proteome</keyword>
<evidence type="ECO:0000256" key="2">
    <source>
        <dbReference type="PROSITE-ProRule" id="PRU00187"/>
    </source>
</evidence>
<organism evidence="5 6">
    <name type="scientific">Microcebus murinus</name>
    <name type="common">Gray mouse lemur</name>
    <name type="synonym">Lemur murinus</name>
    <dbReference type="NCBI Taxonomy" id="30608"/>
    <lineage>
        <taxon>Eukaryota</taxon>
        <taxon>Metazoa</taxon>
        <taxon>Chordata</taxon>
        <taxon>Craniata</taxon>
        <taxon>Vertebrata</taxon>
        <taxon>Euteleostomi</taxon>
        <taxon>Mammalia</taxon>
        <taxon>Eutheria</taxon>
        <taxon>Euarchontoglires</taxon>
        <taxon>Primates</taxon>
        <taxon>Strepsirrhini</taxon>
        <taxon>Lemuriformes</taxon>
        <taxon>Cheirogaleidae</taxon>
        <taxon>Microcebus</taxon>
    </lineage>
</organism>
<evidence type="ECO:0000313" key="5">
    <source>
        <dbReference type="Ensembl" id="ENSMICP00000016670.1"/>
    </source>
</evidence>
<evidence type="ECO:0000256" key="3">
    <source>
        <dbReference type="SAM" id="MobiDB-lite"/>
    </source>
</evidence>
<feature type="domain" description="SCAN box" evidence="4">
    <location>
        <begin position="49"/>
        <end position="93"/>
    </location>
</feature>
<dbReference type="AlphaFoldDB" id="A0A8C5XFB8"/>
<accession>A0A8C5XFB8</accession>
<dbReference type="Ensembl" id="ENSMICT00000050961.2">
    <property type="protein sequence ID" value="ENSMICP00000016670.1"/>
    <property type="gene ID" value="ENSMICG00000035329.2"/>
</dbReference>
<gene>
    <name evidence="5" type="primary">LOC105867728</name>
</gene>
<dbReference type="GO" id="GO:0005634">
    <property type="term" value="C:nucleus"/>
    <property type="evidence" value="ECO:0007669"/>
    <property type="project" value="UniProtKB-SubCell"/>
</dbReference>
<dbReference type="InterPro" id="IPR038269">
    <property type="entry name" value="SCAN_sf"/>
</dbReference>
<feature type="region of interest" description="Disordered" evidence="3">
    <location>
        <begin position="1"/>
        <end position="27"/>
    </location>
</feature>
<comment type="subcellular location">
    <subcellularLocation>
        <location evidence="2">Nucleus</location>
    </subcellularLocation>
</comment>
<dbReference type="GeneTree" id="ENSGT00940000164008"/>
<reference evidence="5" key="2">
    <citation type="submission" date="2025-08" db="UniProtKB">
        <authorList>
            <consortium name="Ensembl"/>
        </authorList>
    </citation>
    <scope>IDENTIFICATION</scope>
</reference>
<dbReference type="InterPro" id="IPR003309">
    <property type="entry name" value="SCAN_dom"/>
</dbReference>
<dbReference type="EMBL" id="ABDC03026276">
    <property type="status" value="NOT_ANNOTATED_CDS"/>
    <property type="molecule type" value="Genomic_DNA"/>
</dbReference>
<dbReference type="SMART" id="SM00431">
    <property type="entry name" value="SCAN"/>
    <property type="match status" value="1"/>
</dbReference>
<dbReference type="Gene3D" id="1.10.4020.10">
    <property type="entry name" value="DNA breaking-rejoining enzymes"/>
    <property type="match status" value="1"/>
</dbReference>
<dbReference type="InterPro" id="IPR050916">
    <property type="entry name" value="SCAN-C2H2_zinc_finger"/>
</dbReference>
<dbReference type="SUPFAM" id="SSF47353">
    <property type="entry name" value="Retrovirus capsid dimerization domain-like"/>
    <property type="match status" value="1"/>
</dbReference>
<dbReference type="PROSITE" id="PS50804">
    <property type="entry name" value="SCAN_BOX"/>
    <property type="match status" value="1"/>
</dbReference>
<dbReference type="PANTHER" id="PTHR45935">
    <property type="entry name" value="PROTEIN ZBED8-RELATED"/>
    <property type="match status" value="1"/>
</dbReference>
<sequence length="152" mass="16292">MLPLAKASTFPSGPQSPAPSGWDEALGPASLKDTEAQCLRFWHFQYHVVGSKEQVLELLVLEQFLGALPSKMRTWVQSQGPPTCTEAASLVEDHTDEPEGSVDQPPGARAVGPLTSGDGSLLFPCTAPAPPDQQHPIPSNLFDLPLTCVFNF</sequence>
<reference evidence="5" key="3">
    <citation type="submission" date="2025-09" db="UniProtKB">
        <authorList>
            <consortium name="Ensembl"/>
        </authorList>
    </citation>
    <scope>IDENTIFICATION</scope>
</reference>
<name>A0A8C5XFB8_MICMU</name>
<evidence type="ECO:0000256" key="1">
    <source>
        <dbReference type="ARBA" id="ARBA00023242"/>
    </source>
</evidence>
<dbReference type="PANTHER" id="PTHR45935:SF2">
    <property type="entry name" value="KRAB-A DOMAIN-CONTAINING PROTEIN 2"/>
    <property type="match status" value="1"/>
</dbReference>
<protein>
    <recommendedName>
        <fullName evidence="4">SCAN box domain-containing protein</fullName>
    </recommendedName>
</protein>
<dbReference type="Proteomes" id="UP000694394">
    <property type="component" value="Chromosome 22"/>
</dbReference>
<proteinExistence type="predicted"/>
<evidence type="ECO:0000259" key="4">
    <source>
        <dbReference type="PROSITE" id="PS50804"/>
    </source>
</evidence>
<keyword evidence="1 2" id="KW-0539">Nucleus</keyword>
<dbReference type="Pfam" id="PF02023">
    <property type="entry name" value="SCAN"/>
    <property type="match status" value="1"/>
</dbReference>
<evidence type="ECO:0000313" key="6">
    <source>
        <dbReference type="Proteomes" id="UP000694394"/>
    </source>
</evidence>
<reference evidence="5" key="1">
    <citation type="submission" date="2016-12" db="EMBL/GenBank/DDBJ databases">
        <title>Mouse lemur reference genome and diversity panel.</title>
        <authorList>
            <person name="Harris R."/>
            <person name="Larsen P."/>
            <person name="Liu Y."/>
            <person name="Hughes D.S."/>
            <person name="Murali S."/>
            <person name="Raveendran M."/>
            <person name="Korchina V."/>
            <person name="Wang M."/>
            <person name="Jhangiani S."/>
            <person name="Bandaranaike D."/>
            <person name="Bellair M."/>
            <person name="Blankenburg K."/>
            <person name="Chao H."/>
            <person name="Dahdouli M."/>
            <person name="Dinh H."/>
            <person name="Doddapaneni H."/>
            <person name="English A."/>
            <person name="Firestine M."/>
            <person name="Gnanaolivu R."/>
            <person name="Gross S."/>
            <person name="Hernandez B."/>
            <person name="Javaid M."/>
            <person name="Jayaseelan J."/>
            <person name="Jones J."/>
            <person name="Khan Z."/>
            <person name="Kovar C."/>
            <person name="Kurapati P."/>
            <person name="Le B."/>
            <person name="Lee S."/>
            <person name="Li M."/>
            <person name="Mathew T."/>
            <person name="Narasimhan A."/>
            <person name="Ngo D."/>
            <person name="Nguyen L."/>
            <person name="Okwuonu G."/>
            <person name="Ongeri F."/>
            <person name="Osuji N."/>
            <person name="Pu L.-L."/>
            <person name="Puazo M."/>
            <person name="Quiroz J."/>
            <person name="Raj R."/>
            <person name="Rajbhandari K."/>
            <person name="Reid J.G."/>
            <person name="Santibanez J."/>
            <person name="Sexton D."/>
            <person name="Skinner E."/>
            <person name="Vee V."/>
            <person name="Weissenberger G."/>
            <person name="Wu Y."/>
            <person name="Xin Y."/>
            <person name="Han Y."/>
            <person name="Campbell C."/>
            <person name="Brown A."/>
            <person name="Sullivan B."/>
            <person name="Shelton J."/>
            <person name="Brown S."/>
            <person name="Dudchenko O."/>
            <person name="Machol I."/>
            <person name="Durand N."/>
            <person name="Shamim M."/>
            <person name="Lieberman A."/>
            <person name="Muzny D.M."/>
            <person name="Richards S."/>
            <person name="Yoder A."/>
            <person name="Worley K.C."/>
            <person name="Rogers J."/>
            <person name="Gibbs R.A."/>
        </authorList>
    </citation>
    <scope>NUCLEOTIDE SEQUENCE [LARGE SCALE GENOMIC DNA]</scope>
</reference>